<proteinExistence type="predicted"/>
<protein>
    <submittedName>
        <fullName evidence="1">Uncharacterized protein</fullName>
    </submittedName>
</protein>
<dbReference type="GO" id="GO:0007032">
    <property type="term" value="P:endosome organization"/>
    <property type="evidence" value="ECO:0007669"/>
    <property type="project" value="EnsemblFungi"/>
</dbReference>
<dbReference type="KEGG" id="kng:KNAG_0B06240"/>
<dbReference type="RefSeq" id="XP_022463300.1">
    <property type="nucleotide sequence ID" value="XM_022606623.1"/>
</dbReference>
<dbReference type="GO" id="GO:0032880">
    <property type="term" value="P:regulation of protein localization"/>
    <property type="evidence" value="ECO:0007669"/>
    <property type="project" value="EnsemblFungi"/>
</dbReference>
<dbReference type="Proteomes" id="UP000006310">
    <property type="component" value="Chromosome 2"/>
</dbReference>
<dbReference type="AlphaFoldDB" id="J7S434"/>
<dbReference type="HOGENOM" id="CLU_150164_0_0_1"/>
<gene>
    <name evidence="1" type="primary">KNAG0B06240</name>
    <name evidence="1" type="ordered locus">KNAG_0B06240</name>
</gene>
<dbReference type="GeneID" id="34524704"/>
<sequence>MKYSNSELRRLLNHVITSKKDTELAKTLKEIESNRDYIDNVQLPKLLKLHDHSFKAKCVDPMFDLYEKHCPILEHDANIQNRTALVDRDLRVIEMTLALIKSGKETKKQP</sequence>
<keyword evidence="2" id="KW-1185">Reference proteome</keyword>
<reference evidence="2" key="2">
    <citation type="submission" date="2012-08" db="EMBL/GenBank/DDBJ databases">
        <title>Genome sequence of Kazachstania naganishii.</title>
        <authorList>
            <person name="Gordon J.L."/>
            <person name="Armisen D."/>
            <person name="Proux-Wera E."/>
            <person name="OhEigeartaigh S.S."/>
            <person name="Byrne K.P."/>
            <person name="Wolfe K.H."/>
        </authorList>
    </citation>
    <scope>NUCLEOTIDE SEQUENCE [LARGE SCALE GENOMIC DNA]</scope>
    <source>
        <strain evidence="2">ATCC MYA-139 / BCRC 22969 / CBS 8797 / CCRC 22969 / KCTC 17520 / NBRC 10181 / NCYC 3082</strain>
    </source>
</reference>
<organism evidence="1 2">
    <name type="scientific">Huiozyma naganishii (strain ATCC MYA-139 / BCRC 22969 / CBS 8797 / KCTC 17520 / NBRC 10181 / NCYC 3082 / Yp74L-3)</name>
    <name type="common">Yeast</name>
    <name type="synonym">Kazachstania naganishii</name>
    <dbReference type="NCBI Taxonomy" id="1071383"/>
    <lineage>
        <taxon>Eukaryota</taxon>
        <taxon>Fungi</taxon>
        <taxon>Dikarya</taxon>
        <taxon>Ascomycota</taxon>
        <taxon>Saccharomycotina</taxon>
        <taxon>Saccharomycetes</taxon>
        <taxon>Saccharomycetales</taxon>
        <taxon>Saccharomycetaceae</taxon>
        <taxon>Huiozyma</taxon>
    </lineage>
</organism>
<evidence type="ECO:0000313" key="1">
    <source>
        <dbReference type="EMBL" id="CCK69054.1"/>
    </source>
</evidence>
<reference evidence="1 2" key="1">
    <citation type="journal article" date="2011" name="Proc. Natl. Acad. Sci. U.S.A.">
        <title>Evolutionary erosion of yeast sex chromosomes by mating-type switching accidents.</title>
        <authorList>
            <person name="Gordon J.L."/>
            <person name="Armisen D."/>
            <person name="Proux-Wera E."/>
            <person name="Oheigeartaigh S.S."/>
            <person name="Byrne K.P."/>
            <person name="Wolfe K.H."/>
        </authorList>
    </citation>
    <scope>NUCLEOTIDE SEQUENCE [LARGE SCALE GENOMIC DNA]</scope>
    <source>
        <strain evidence="2">ATCC MYA-139 / BCRC 22969 / CBS 8797 / CCRC 22969 / KCTC 17520 / NBRC 10181 / NCYC 3082</strain>
    </source>
</reference>
<dbReference type="EMBL" id="HE978315">
    <property type="protein sequence ID" value="CCK69054.1"/>
    <property type="molecule type" value="Genomic_DNA"/>
</dbReference>
<name>J7S434_HUIN7</name>
<evidence type="ECO:0000313" key="2">
    <source>
        <dbReference type="Proteomes" id="UP000006310"/>
    </source>
</evidence>
<dbReference type="OrthoDB" id="20018at2759"/>
<accession>J7S434</accession>
<dbReference type="eggNOG" id="ENOG502S787">
    <property type="taxonomic scope" value="Eukaryota"/>
</dbReference>
<dbReference type="OMA" id="IEANHAY"/>
<dbReference type="STRING" id="1071383.J7S434"/>
<dbReference type="GO" id="GO:0005768">
    <property type="term" value="C:endosome"/>
    <property type="evidence" value="ECO:0007669"/>
    <property type="project" value="EnsemblFungi"/>
</dbReference>
<dbReference type="GO" id="GO:0031083">
    <property type="term" value="C:BLOC-1 complex"/>
    <property type="evidence" value="ECO:0007669"/>
    <property type="project" value="EnsemblFungi"/>
</dbReference>